<dbReference type="GO" id="GO:0006508">
    <property type="term" value="P:proteolysis"/>
    <property type="evidence" value="ECO:0007669"/>
    <property type="project" value="InterPro"/>
</dbReference>
<reference evidence="3 4" key="1">
    <citation type="submission" date="2019-01" db="EMBL/GenBank/DDBJ databases">
        <title>Draft Genome and Complete Hox-Cluster Characterization of the Sterlet Sturgeon (Acipenser ruthenus).</title>
        <authorList>
            <person name="Wei Q."/>
        </authorList>
    </citation>
    <scope>NUCLEOTIDE SEQUENCE [LARGE SCALE GENOMIC DNA]</scope>
    <source>
        <strain evidence="3">WHYD16114868_AA</strain>
        <tissue evidence="3">Blood</tissue>
    </source>
</reference>
<evidence type="ECO:0000259" key="2">
    <source>
        <dbReference type="PROSITE" id="PS50208"/>
    </source>
</evidence>
<dbReference type="InterPro" id="IPR052039">
    <property type="entry name" value="Caspase-related_regulators"/>
</dbReference>
<dbReference type="Proteomes" id="UP000289886">
    <property type="component" value="Unassembled WGS sequence"/>
</dbReference>
<dbReference type="InterPro" id="IPR015917">
    <property type="entry name" value="Pept_C14A"/>
</dbReference>
<protein>
    <recommendedName>
        <fullName evidence="2">Caspase family p20 domain-containing protein</fullName>
    </recommendedName>
</protein>
<feature type="domain" description="Caspase family p20" evidence="2">
    <location>
        <begin position="11"/>
        <end position="69"/>
    </location>
</feature>
<dbReference type="InterPro" id="IPR029030">
    <property type="entry name" value="Caspase-like_dom_sf"/>
</dbReference>
<gene>
    <name evidence="3" type="ORF">EOD39_19665</name>
</gene>
<comment type="similarity">
    <text evidence="1">Belongs to the peptidase C14A family.</text>
</comment>
<dbReference type="Pfam" id="PF00656">
    <property type="entry name" value="Peptidase_C14"/>
    <property type="match status" value="1"/>
</dbReference>
<dbReference type="PROSITE" id="PS50208">
    <property type="entry name" value="CASPASE_P20"/>
    <property type="match status" value="1"/>
</dbReference>
<organism evidence="3 4">
    <name type="scientific">Acipenser ruthenus</name>
    <name type="common">Sterlet sturgeon</name>
    <dbReference type="NCBI Taxonomy" id="7906"/>
    <lineage>
        <taxon>Eukaryota</taxon>
        <taxon>Metazoa</taxon>
        <taxon>Chordata</taxon>
        <taxon>Craniata</taxon>
        <taxon>Vertebrata</taxon>
        <taxon>Euteleostomi</taxon>
        <taxon>Actinopterygii</taxon>
        <taxon>Chondrostei</taxon>
        <taxon>Acipenseriformes</taxon>
        <taxon>Acipenseridae</taxon>
        <taxon>Acipenser</taxon>
    </lineage>
</organism>
<comment type="caution">
    <text evidence="3">The sequence shown here is derived from an EMBL/GenBank/DDBJ whole genome shotgun (WGS) entry which is preliminary data.</text>
</comment>
<keyword evidence="4" id="KW-1185">Reference proteome</keyword>
<dbReference type="SUPFAM" id="SSF52129">
    <property type="entry name" value="Caspase-like"/>
    <property type="match status" value="1"/>
</dbReference>
<dbReference type="GO" id="GO:0004197">
    <property type="term" value="F:cysteine-type endopeptidase activity"/>
    <property type="evidence" value="ECO:0007669"/>
    <property type="project" value="InterPro"/>
</dbReference>
<dbReference type="AlphaFoldDB" id="A0A444UXP0"/>
<sequence>MPIFDSKAPPNKNQALLVSVMEFDHGVSLPPRRGVKKDTKRLHKILSKLGFQVTIHNDLTAEEIRNVFKTACIQVKFGCQAGDSVAPLTDIEALKAYLIQGDSCIYWKPRRYEKSPDDSPCMKSGFPLIV</sequence>
<evidence type="ECO:0000313" key="4">
    <source>
        <dbReference type="Proteomes" id="UP000289886"/>
    </source>
</evidence>
<proteinExistence type="inferred from homology"/>
<dbReference type="InterPro" id="IPR001309">
    <property type="entry name" value="Pept_C14_p20"/>
</dbReference>
<dbReference type="PANTHER" id="PTHR22576">
    <property type="entry name" value="MUCOSA ASSOCIATED LYMPHOID TISSUE LYMPHOMA TRANSLOCATION PROTEIN 1/PARACASPASE"/>
    <property type="match status" value="1"/>
</dbReference>
<dbReference type="EMBL" id="SCEB01005496">
    <property type="protein sequence ID" value="RXM92880.1"/>
    <property type="molecule type" value="Genomic_DNA"/>
</dbReference>
<dbReference type="PANTHER" id="PTHR22576:SF41">
    <property type="entry name" value="CASPASE 14, APOPTOSIS-RELATED CYSTEINE PEPTIDASE"/>
    <property type="match status" value="1"/>
</dbReference>
<evidence type="ECO:0000313" key="3">
    <source>
        <dbReference type="EMBL" id="RXM92880.1"/>
    </source>
</evidence>
<dbReference type="InterPro" id="IPR011600">
    <property type="entry name" value="Pept_C14_caspase"/>
</dbReference>
<name>A0A444UXP0_ACIRT</name>
<dbReference type="Gene3D" id="3.40.50.1460">
    <property type="match status" value="1"/>
</dbReference>
<evidence type="ECO:0000256" key="1">
    <source>
        <dbReference type="ARBA" id="ARBA00010134"/>
    </source>
</evidence>
<accession>A0A444UXP0</accession>
<dbReference type="PRINTS" id="PR00376">
    <property type="entry name" value="IL1BCENZYME"/>
</dbReference>